<dbReference type="AlphaFoldDB" id="A0AAN7UNW5"/>
<accession>A0AAN7UNW5</accession>
<sequence>MFRSTFLHHWHKMLGLPRQSPRSWHLDRYNEERIELEGARTRLEKLSEASDVFFAISRARYDGFPIADLPPLHTRHIAIYGYMLSKYTSRWAFYRVLALLCKAPSHSAVREVVNPSKDEKLTVVARRHNIDPAKFTSFGRQLRRVWPLPP</sequence>
<evidence type="ECO:0000313" key="2">
    <source>
        <dbReference type="Proteomes" id="UP001305414"/>
    </source>
</evidence>
<dbReference type="Proteomes" id="UP001305414">
    <property type="component" value="Unassembled WGS sequence"/>
</dbReference>
<evidence type="ECO:0000313" key="1">
    <source>
        <dbReference type="EMBL" id="KAK5633238.1"/>
    </source>
</evidence>
<organism evidence="1 2">
    <name type="scientific">Xylaria bambusicola</name>
    <dbReference type="NCBI Taxonomy" id="326684"/>
    <lineage>
        <taxon>Eukaryota</taxon>
        <taxon>Fungi</taxon>
        <taxon>Dikarya</taxon>
        <taxon>Ascomycota</taxon>
        <taxon>Pezizomycotina</taxon>
        <taxon>Sordariomycetes</taxon>
        <taxon>Xylariomycetidae</taxon>
        <taxon>Xylariales</taxon>
        <taxon>Xylariaceae</taxon>
        <taxon>Xylaria</taxon>
    </lineage>
</organism>
<reference evidence="1 2" key="1">
    <citation type="submission" date="2023-10" db="EMBL/GenBank/DDBJ databases">
        <title>Draft genome sequence of Xylaria bambusicola isolate GMP-LS, the root and basal stem rot pathogen of sugarcane in Indonesia.</title>
        <authorList>
            <person name="Selvaraj P."/>
            <person name="Muralishankar V."/>
            <person name="Muruganantham S."/>
            <person name="Sp S."/>
            <person name="Haryani S."/>
            <person name="Lau K.J.X."/>
            <person name="Naqvi N.I."/>
        </authorList>
    </citation>
    <scope>NUCLEOTIDE SEQUENCE [LARGE SCALE GENOMIC DNA]</scope>
    <source>
        <strain evidence="1">GMP-LS</strain>
    </source>
</reference>
<comment type="caution">
    <text evidence="1">The sequence shown here is derived from an EMBL/GenBank/DDBJ whole genome shotgun (WGS) entry which is preliminary data.</text>
</comment>
<protein>
    <submittedName>
        <fullName evidence="1">Uncharacterized protein</fullName>
    </submittedName>
</protein>
<proteinExistence type="predicted"/>
<dbReference type="EMBL" id="JAWHQM010000031">
    <property type="protein sequence ID" value="KAK5633238.1"/>
    <property type="molecule type" value="Genomic_DNA"/>
</dbReference>
<keyword evidence="2" id="KW-1185">Reference proteome</keyword>
<gene>
    <name evidence="1" type="ORF">RRF57_008952</name>
</gene>
<name>A0AAN7UNW5_9PEZI</name>